<name>A0A1H1GSB6_9MICC</name>
<dbReference type="RefSeq" id="WP_139186836.1">
    <property type="nucleotide sequence ID" value="NZ_CP018863.1"/>
</dbReference>
<dbReference type="Proteomes" id="UP000181917">
    <property type="component" value="Unassembled WGS sequence"/>
</dbReference>
<dbReference type="EMBL" id="FNKH01000002">
    <property type="protein sequence ID" value="SDR16041.1"/>
    <property type="molecule type" value="Genomic_DNA"/>
</dbReference>
<accession>A0A1H1GSB6</accession>
<keyword evidence="3" id="KW-1185">Reference proteome</keyword>
<dbReference type="OrthoDB" id="4943352at2"/>
<evidence type="ECO:0000313" key="3">
    <source>
        <dbReference type="Proteomes" id="UP000181917"/>
    </source>
</evidence>
<sequence>MTRRWTLFASAAILLLGLTACVGGESTDSVSFQERDPNAWAQEVFGSDLWQAEGMSGGAGGIAPGSEAGTSFTPEQPGWYSISIACQGPTSISVKITGTGGEIGSGITPCGPAVTTTMDLPVGKIAVKVDGANTKGMWALAVSPTEAP</sequence>
<feature type="signal peptide" evidence="1">
    <location>
        <begin position="1"/>
        <end position="24"/>
    </location>
</feature>
<dbReference type="AlphaFoldDB" id="A0A1H1GSB6"/>
<organism evidence="2 3">
    <name type="scientific">Crystallibacter crystallopoietes</name>
    <dbReference type="NCBI Taxonomy" id="37928"/>
    <lineage>
        <taxon>Bacteria</taxon>
        <taxon>Bacillati</taxon>
        <taxon>Actinomycetota</taxon>
        <taxon>Actinomycetes</taxon>
        <taxon>Micrococcales</taxon>
        <taxon>Micrococcaceae</taxon>
        <taxon>Crystallibacter</taxon>
    </lineage>
</organism>
<reference evidence="2 3" key="1">
    <citation type="submission" date="2016-10" db="EMBL/GenBank/DDBJ databases">
        <authorList>
            <person name="de Groot N.N."/>
        </authorList>
    </citation>
    <scope>NUCLEOTIDE SEQUENCE [LARGE SCALE GENOMIC DNA]</scope>
    <source>
        <strain evidence="2 3">DSM 20117</strain>
    </source>
</reference>
<gene>
    <name evidence="2" type="ORF">SAMN04489742_4279</name>
</gene>
<evidence type="ECO:0000256" key="1">
    <source>
        <dbReference type="SAM" id="SignalP"/>
    </source>
</evidence>
<feature type="chain" id="PRO_5010179641" description="Lipoprotein" evidence="1">
    <location>
        <begin position="25"/>
        <end position="148"/>
    </location>
</feature>
<proteinExistence type="predicted"/>
<evidence type="ECO:0008006" key="4">
    <source>
        <dbReference type="Google" id="ProtNLM"/>
    </source>
</evidence>
<protein>
    <recommendedName>
        <fullName evidence="4">Lipoprotein</fullName>
    </recommendedName>
</protein>
<evidence type="ECO:0000313" key="2">
    <source>
        <dbReference type="EMBL" id="SDR16041.1"/>
    </source>
</evidence>
<keyword evidence="1" id="KW-0732">Signal</keyword>
<dbReference type="PROSITE" id="PS51257">
    <property type="entry name" value="PROKAR_LIPOPROTEIN"/>
    <property type="match status" value="1"/>
</dbReference>